<evidence type="ECO:0000313" key="3">
    <source>
        <dbReference type="Proteomes" id="UP000655225"/>
    </source>
</evidence>
<sequence length="162" mass="18279">MRLFWTRLHLQGLLLRTPTECARPRTHHGEHYASVFFQQSLMYLPQGLGLGLLHFGNFPPILPNSMDPKFHFVQRGSCDQKRMLQLYIIQLFQAEGVQGQKHGGSKSRFRPIHAECLFAGGSIFVNSSLGGLTADVLPTLDPNCTSGEENSWIVISWVKMKL</sequence>
<evidence type="ECO:0000313" key="2">
    <source>
        <dbReference type="EMBL" id="KAF8412502.1"/>
    </source>
</evidence>
<gene>
    <name evidence="2" type="ORF">HHK36_000467</name>
</gene>
<name>A0A835DU15_TETSI</name>
<keyword evidence="3" id="KW-1185">Reference proteome</keyword>
<comment type="caution">
    <text evidence="2">The sequence shown here is derived from an EMBL/GenBank/DDBJ whole genome shotgun (WGS) entry which is preliminary data.</text>
</comment>
<evidence type="ECO:0000256" key="1">
    <source>
        <dbReference type="SAM" id="SignalP"/>
    </source>
</evidence>
<reference evidence="2 3" key="1">
    <citation type="submission" date="2020-04" db="EMBL/GenBank/DDBJ databases">
        <title>Plant Genome Project.</title>
        <authorList>
            <person name="Zhang R.-G."/>
        </authorList>
    </citation>
    <scope>NUCLEOTIDE SEQUENCE [LARGE SCALE GENOMIC DNA]</scope>
    <source>
        <strain evidence="2">YNK0</strain>
        <tissue evidence="2">Leaf</tissue>
    </source>
</reference>
<feature type="signal peptide" evidence="1">
    <location>
        <begin position="1"/>
        <end position="21"/>
    </location>
</feature>
<dbReference type="Proteomes" id="UP000655225">
    <property type="component" value="Unassembled WGS sequence"/>
</dbReference>
<accession>A0A835DU15</accession>
<dbReference type="EMBL" id="JABCRI010000001">
    <property type="protein sequence ID" value="KAF8412502.1"/>
    <property type="molecule type" value="Genomic_DNA"/>
</dbReference>
<dbReference type="AlphaFoldDB" id="A0A835DU15"/>
<proteinExistence type="predicted"/>
<protein>
    <submittedName>
        <fullName evidence="2">Uncharacterized protein</fullName>
    </submittedName>
</protein>
<organism evidence="2 3">
    <name type="scientific">Tetracentron sinense</name>
    <name type="common">Spur-leaf</name>
    <dbReference type="NCBI Taxonomy" id="13715"/>
    <lineage>
        <taxon>Eukaryota</taxon>
        <taxon>Viridiplantae</taxon>
        <taxon>Streptophyta</taxon>
        <taxon>Embryophyta</taxon>
        <taxon>Tracheophyta</taxon>
        <taxon>Spermatophyta</taxon>
        <taxon>Magnoliopsida</taxon>
        <taxon>Trochodendrales</taxon>
        <taxon>Trochodendraceae</taxon>
        <taxon>Tetracentron</taxon>
    </lineage>
</organism>
<keyword evidence="1" id="KW-0732">Signal</keyword>
<feature type="chain" id="PRO_5032486293" evidence="1">
    <location>
        <begin position="22"/>
        <end position="162"/>
    </location>
</feature>